<keyword evidence="2 11" id="KW-1003">Cell membrane</keyword>
<dbReference type="EC" id="2.4.99.28" evidence="11"/>
<feature type="transmembrane region" description="Helical" evidence="11">
    <location>
        <begin position="315"/>
        <end position="342"/>
    </location>
</feature>
<reference evidence="12 13" key="1">
    <citation type="submission" date="2018-04" db="EMBL/GenBank/DDBJ databases">
        <title>Thalassorhabdus spongiae gen. nov., sp. nov., isolated from a marine sponge in South-West Iceland.</title>
        <authorList>
            <person name="Knobloch S."/>
            <person name="Daussin A."/>
            <person name="Johannsson R."/>
            <person name="Marteinsson V.T."/>
        </authorList>
    </citation>
    <scope>NUCLEOTIDE SEQUENCE [LARGE SCALE GENOMIC DNA]</scope>
    <source>
        <strain evidence="12 13">Hp12</strain>
    </source>
</reference>
<dbReference type="RefSeq" id="WP_116685679.1">
    <property type="nucleotide sequence ID" value="NZ_CAWNYD010000001.1"/>
</dbReference>
<dbReference type="GO" id="GO:0005886">
    <property type="term" value="C:plasma membrane"/>
    <property type="evidence" value="ECO:0007669"/>
    <property type="project" value="UniProtKB-SubCell"/>
</dbReference>
<evidence type="ECO:0000256" key="11">
    <source>
        <dbReference type="HAMAP-Rule" id="MF_02079"/>
    </source>
</evidence>
<proteinExistence type="inferred from homology"/>
<dbReference type="PROSITE" id="PS00428">
    <property type="entry name" value="FTSW_RODA_SPOVE"/>
    <property type="match status" value="1"/>
</dbReference>
<evidence type="ECO:0000256" key="6">
    <source>
        <dbReference type="ARBA" id="ARBA00022960"/>
    </source>
</evidence>
<keyword evidence="10 11" id="KW-0961">Cell wall biogenesis/degradation</keyword>
<evidence type="ECO:0000256" key="2">
    <source>
        <dbReference type="ARBA" id="ARBA00022475"/>
    </source>
</evidence>
<keyword evidence="9 11" id="KW-0472">Membrane</keyword>
<evidence type="ECO:0000256" key="3">
    <source>
        <dbReference type="ARBA" id="ARBA00022676"/>
    </source>
</evidence>
<dbReference type="NCBIfam" id="TIGR02210">
    <property type="entry name" value="rodA_shape"/>
    <property type="match status" value="1"/>
</dbReference>
<evidence type="ECO:0000256" key="1">
    <source>
        <dbReference type="ARBA" id="ARBA00004141"/>
    </source>
</evidence>
<dbReference type="PANTHER" id="PTHR30474">
    <property type="entry name" value="CELL CYCLE PROTEIN"/>
    <property type="match status" value="1"/>
</dbReference>
<feature type="transmembrane region" description="Helical" evidence="11">
    <location>
        <begin position="147"/>
        <end position="164"/>
    </location>
</feature>
<dbReference type="GO" id="GO:0032153">
    <property type="term" value="C:cell division site"/>
    <property type="evidence" value="ECO:0007669"/>
    <property type="project" value="TreeGrafter"/>
</dbReference>
<comment type="subcellular location">
    <subcellularLocation>
        <location evidence="11">Cell inner membrane</location>
        <topology evidence="11">Multi-pass membrane protein</topology>
    </subcellularLocation>
    <subcellularLocation>
        <location evidence="1">Membrane</location>
        <topology evidence="1">Multi-pass membrane protein</topology>
    </subcellularLocation>
</comment>
<feature type="transmembrane region" description="Helical" evidence="11">
    <location>
        <begin position="348"/>
        <end position="369"/>
    </location>
</feature>
<evidence type="ECO:0000313" key="12">
    <source>
        <dbReference type="EMBL" id="PVZ72095.1"/>
    </source>
</evidence>
<evidence type="ECO:0000256" key="5">
    <source>
        <dbReference type="ARBA" id="ARBA00022692"/>
    </source>
</evidence>
<evidence type="ECO:0000256" key="9">
    <source>
        <dbReference type="ARBA" id="ARBA00023136"/>
    </source>
</evidence>
<comment type="caution">
    <text evidence="12">The sequence shown here is derived from an EMBL/GenBank/DDBJ whole genome shotgun (WGS) entry which is preliminary data.</text>
</comment>
<evidence type="ECO:0000256" key="8">
    <source>
        <dbReference type="ARBA" id="ARBA00022989"/>
    </source>
</evidence>
<dbReference type="HAMAP" id="MF_02079">
    <property type="entry name" value="PGT_RodA"/>
    <property type="match status" value="1"/>
</dbReference>
<keyword evidence="13" id="KW-1185">Reference proteome</keyword>
<dbReference type="Proteomes" id="UP000244906">
    <property type="component" value="Unassembled WGS sequence"/>
</dbReference>
<comment type="catalytic activity">
    <reaction evidence="11">
        <text>[GlcNAc-(1-&gt;4)-Mur2Ac(oyl-L-Ala-gamma-D-Glu-L-Lys-D-Ala-D-Ala)](n)-di-trans,octa-cis-undecaprenyl diphosphate + beta-D-GlcNAc-(1-&gt;4)-Mur2Ac(oyl-L-Ala-gamma-D-Glu-L-Lys-D-Ala-D-Ala)-di-trans,octa-cis-undecaprenyl diphosphate = [GlcNAc-(1-&gt;4)-Mur2Ac(oyl-L-Ala-gamma-D-Glu-L-Lys-D-Ala-D-Ala)](n+1)-di-trans,octa-cis-undecaprenyl diphosphate + di-trans,octa-cis-undecaprenyl diphosphate + H(+)</text>
        <dbReference type="Rhea" id="RHEA:23708"/>
        <dbReference type="Rhea" id="RHEA-COMP:9602"/>
        <dbReference type="Rhea" id="RHEA-COMP:9603"/>
        <dbReference type="ChEBI" id="CHEBI:15378"/>
        <dbReference type="ChEBI" id="CHEBI:58405"/>
        <dbReference type="ChEBI" id="CHEBI:60033"/>
        <dbReference type="ChEBI" id="CHEBI:78435"/>
        <dbReference type="EC" id="2.4.99.28"/>
    </reaction>
</comment>
<sequence>MIKDFQRKLDGQASMTSTPLSHRLHIDLPLFGLLLALLSLGLLVLYSASNQSLAMIRSQGIRIVAGLLVMIVVAQLNPRIIRQWAPVVYAISLSMLVAVLLVGVEGKGAQRWLDVGVARVQPSELMKLAMPCMIAWWMHKRRLPPDLKSVAFSLVLLALPAVLILKQPDLGTTILVFAAGFFVLLFAGLRIRWLIYSAIVAIPAVVAFWFFVMRDYQKQRVYTFLDPERDPLGAGYHIIQSKIAIGSGGVFGKGWTQGTQSQLEFLPERHTDFIFSVFSEELGLAGIVILLTLYFLIIARGLFIAMQGPDSFSRLLGGSIVCTFFVYVFVNIGMVSGLLPVVGVPLPLVSYGGTSMVTLLLSFGMLMSIGTHPRRISG</sequence>
<evidence type="ECO:0000256" key="10">
    <source>
        <dbReference type="ARBA" id="ARBA00023316"/>
    </source>
</evidence>
<comment type="function">
    <text evidence="11">Peptidoglycan polymerase that is essential for cell wall elongation.</text>
</comment>
<feature type="transmembrane region" description="Helical" evidence="11">
    <location>
        <begin position="282"/>
        <end position="303"/>
    </location>
</feature>
<dbReference type="AlphaFoldDB" id="A0A2V1H5Q8"/>
<dbReference type="GO" id="GO:0071555">
    <property type="term" value="P:cell wall organization"/>
    <property type="evidence" value="ECO:0007669"/>
    <property type="project" value="UniProtKB-KW"/>
</dbReference>
<dbReference type="EMBL" id="QDDL01000001">
    <property type="protein sequence ID" value="PVZ72095.1"/>
    <property type="molecule type" value="Genomic_DNA"/>
</dbReference>
<keyword evidence="7 11" id="KW-0573">Peptidoglycan synthesis</keyword>
<dbReference type="InterPro" id="IPR001182">
    <property type="entry name" value="FtsW/RodA"/>
</dbReference>
<dbReference type="OrthoDB" id="9768187at2"/>
<gene>
    <name evidence="11" type="primary">mrdB</name>
    <name evidence="11" type="synonym">rodA</name>
    <name evidence="12" type="ORF">DC094_03490</name>
</gene>
<feature type="transmembrane region" description="Helical" evidence="11">
    <location>
        <begin position="84"/>
        <end position="104"/>
    </location>
</feature>
<dbReference type="GO" id="GO:0051301">
    <property type="term" value="P:cell division"/>
    <property type="evidence" value="ECO:0007669"/>
    <property type="project" value="InterPro"/>
</dbReference>
<dbReference type="PANTHER" id="PTHR30474:SF1">
    <property type="entry name" value="PEPTIDOGLYCAN GLYCOSYLTRANSFERASE MRDB"/>
    <property type="match status" value="1"/>
</dbReference>
<accession>A0A2V1H5Q8</accession>
<protein>
    <recommendedName>
        <fullName evidence="11">Peptidoglycan glycosyltransferase MrdB</fullName>
        <shortName evidence="11">PGT</shortName>
        <ecNumber evidence="11">2.4.99.28</ecNumber>
    </recommendedName>
    <alternativeName>
        <fullName evidence="11">Cell elongation protein RodA</fullName>
    </alternativeName>
    <alternativeName>
        <fullName evidence="11">Cell wall polymerase</fullName>
    </alternativeName>
    <alternativeName>
        <fullName evidence="11">Peptidoglycan polymerase</fullName>
        <shortName evidence="11">PG polymerase</shortName>
    </alternativeName>
</protein>
<organism evidence="12 13">
    <name type="scientific">Pelagibaculum spongiae</name>
    <dbReference type="NCBI Taxonomy" id="2080658"/>
    <lineage>
        <taxon>Bacteria</taxon>
        <taxon>Pseudomonadati</taxon>
        <taxon>Pseudomonadota</taxon>
        <taxon>Gammaproteobacteria</taxon>
        <taxon>Oceanospirillales</taxon>
        <taxon>Pelagibaculum</taxon>
    </lineage>
</organism>
<feature type="transmembrane region" description="Helical" evidence="11">
    <location>
        <begin position="60"/>
        <end position="78"/>
    </location>
</feature>
<dbReference type="UniPathway" id="UPA00219"/>
<dbReference type="InterPro" id="IPR011923">
    <property type="entry name" value="RodA/MrdB"/>
</dbReference>
<feature type="transmembrane region" description="Helical" evidence="11">
    <location>
        <begin position="170"/>
        <end position="187"/>
    </location>
</feature>
<keyword evidence="6 11" id="KW-0133">Cell shape</keyword>
<keyword evidence="11" id="KW-0997">Cell inner membrane</keyword>
<dbReference type="GO" id="GO:0008360">
    <property type="term" value="P:regulation of cell shape"/>
    <property type="evidence" value="ECO:0007669"/>
    <property type="project" value="UniProtKB-KW"/>
</dbReference>
<feature type="transmembrane region" description="Helical" evidence="11">
    <location>
        <begin position="194"/>
        <end position="212"/>
    </location>
</feature>
<keyword evidence="8 11" id="KW-1133">Transmembrane helix</keyword>
<comment type="similarity">
    <text evidence="11">Belongs to the SEDS family. MrdB/RodA subfamily.</text>
</comment>
<evidence type="ECO:0000313" key="13">
    <source>
        <dbReference type="Proteomes" id="UP000244906"/>
    </source>
</evidence>
<dbReference type="GO" id="GO:0015648">
    <property type="term" value="F:lipid-linked peptidoglycan transporter activity"/>
    <property type="evidence" value="ECO:0007669"/>
    <property type="project" value="TreeGrafter"/>
</dbReference>
<comment type="pathway">
    <text evidence="11">Cell wall biogenesis; peptidoglycan biosynthesis.</text>
</comment>
<dbReference type="InterPro" id="IPR018365">
    <property type="entry name" value="Cell_cycle_FtsW-rel_CS"/>
</dbReference>
<dbReference type="GO" id="GO:0009252">
    <property type="term" value="P:peptidoglycan biosynthetic process"/>
    <property type="evidence" value="ECO:0007669"/>
    <property type="project" value="UniProtKB-UniRule"/>
</dbReference>
<keyword evidence="3 11" id="KW-0328">Glycosyltransferase</keyword>
<evidence type="ECO:0000256" key="4">
    <source>
        <dbReference type="ARBA" id="ARBA00022679"/>
    </source>
</evidence>
<feature type="transmembrane region" description="Helical" evidence="11">
    <location>
        <begin position="28"/>
        <end position="48"/>
    </location>
</feature>
<keyword evidence="5 11" id="KW-0812">Transmembrane</keyword>
<name>A0A2V1H5Q8_9GAMM</name>
<dbReference type="GO" id="GO:0008955">
    <property type="term" value="F:peptidoglycan glycosyltransferase activity"/>
    <property type="evidence" value="ECO:0007669"/>
    <property type="project" value="UniProtKB-UniRule"/>
</dbReference>
<dbReference type="Pfam" id="PF01098">
    <property type="entry name" value="FTSW_RODA_SPOVE"/>
    <property type="match status" value="1"/>
</dbReference>
<evidence type="ECO:0000256" key="7">
    <source>
        <dbReference type="ARBA" id="ARBA00022984"/>
    </source>
</evidence>
<keyword evidence="4 11" id="KW-0808">Transferase</keyword>